<dbReference type="HOGENOM" id="CLU_031275_8_2_9"/>
<sequence>MGLSSPLFNGDKAVKGLQLTRKKIYRLIFLITVPVLTGYLLYRVRRIMIPFALAVLIAYLLNPFVNMLESRRLPRGIAILLVYALVFVFITGLVTVGVPAIMDELTSFARAVPHFTREVQSIVHEAEARYSRFVLPDPVKKVFDQKIKLVEAQLISLTGELAEGVVGIFSHLFSLIIAPVFAFYLLKDSGNIKKNFLALLPAGWRNDVQALTVDINEIFSKYIRGHLLVCVIVGLLTGVGYALVGLEYAFILGIFAGIADLVPYFGPFIGALPALMLALLESRVMALKVLIVVLVIQQIENSVISPKIIGDSLGLSPLVVIIVLMAGGELYGLLGLLLAVPVTAVLKCLIRYMYLKLVD</sequence>
<dbReference type="GO" id="GO:0055085">
    <property type="term" value="P:transmembrane transport"/>
    <property type="evidence" value="ECO:0007669"/>
    <property type="project" value="TreeGrafter"/>
</dbReference>
<dbReference type="GO" id="GO:0005886">
    <property type="term" value="C:plasma membrane"/>
    <property type="evidence" value="ECO:0007669"/>
    <property type="project" value="UniProtKB-SubCell"/>
</dbReference>
<keyword evidence="4" id="KW-1003">Cell membrane</keyword>
<proteinExistence type="inferred from homology"/>
<evidence type="ECO:0000256" key="3">
    <source>
        <dbReference type="ARBA" id="ARBA00022448"/>
    </source>
</evidence>
<gene>
    <name evidence="9" type="ordered locus">TherJR_1906</name>
</gene>
<evidence type="ECO:0000256" key="2">
    <source>
        <dbReference type="ARBA" id="ARBA00009773"/>
    </source>
</evidence>
<evidence type="ECO:0000256" key="6">
    <source>
        <dbReference type="ARBA" id="ARBA00022989"/>
    </source>
</evidence>
<evidence type="ECO:0000256" key="4">
    <source>
        <dbReference type="ARBA" id="ARBA00022475"/>
    </source>
</evidence>
<comment type="similarity">
    <text evidence="2">Belongs to the autoinducer-2 exporter (AI-2E) (TC 2.A.86) family.</text>
</comment>
<dbReference type="PANTHER" id="PTHR21716">
    <property type="entry name" value="TRANSMEMBRANE PROTEIN"/>
    <property type="match status" value="1"/>
</dbReference>
<dbReference type="InterPro" id="IPR002549">
    <property type="entry name" value="AI-2E-like"/>
</dbReference>
<dbReference type="STRING" id="635013.TherJR_1906"/>
<feature type="transmembrane region" description="Helical" evidence="8">
    <location>
        <begin position="164"/>
        <end position="186"/>
    </location>
</feature>
<dbReference type="Pfam" id="PF01594">
    <property type="entry name" value="AI-2E_transport"/>
    <property type="match status" value="1"/>
</dbReference>
<feature type="transmembrane region" description="Helical" evidence="8">
    <location>
        <begin position="47"/>
        <end position="65"/>
    </location>
</feature>
<keyword evidence="7 8" id="KW-0472">Membrane</keyword>
<dbReference type="eggNOG" id="COG0628">
    <property type="taxonomic scope" value="Bacteria"/>
</dbReference>
<evidence type="ECO:0000313" key="10">
    <source>
        <dbReference type="Proteomes" id="UP000002377"/>
    </source>
</evidence>
<keyword evidence="6 8" id="KW-1133">Transmembrane helix</keyword>
<feature type="transmembrane region" description="Helical" evidence="8">
    <location>
        <begin position="227"/>
        <end position="256"/>
    </location>
</feature>
<protein>
    <recommendedName>
        <fullName evidence="11">AI-2E family transporter</fullName>
    </recommendedName>
</protein>
<organism evidence="9 10">
    <name type="scientific">Thermincola potens (strain JR)</name>
    <dbReference type="NCBI Taxonomy" id="635013"/>
    <lineage>
        <taxon>Bacteria</taxon>
        <taxon>Bacillati</taxon>
        <taxon>Bacillota</taxon>
        <taxon>Clostridia</taxon>
        <taxon>Eubacteriales</taxon>
        <taxon>Thermincolaceae</taxon>
        <taxon>Thermincola</taxon>
    </lineage>
</organism>
<accession>D5X835</accession>
<dbReference type="AlphaFoldDB" id="D5X835"/>
<reference evidence="9 10" key="1">
    <citation type="submission" date="2010-05" db="EMBL/GenBank/DDBJ databases">
        <title>Complete sequence of Thermincola sp. JR.</title>
        <authorList>
            <consortium name="US DOE Joint Genome Institute"/>
            <person name="Lucas S."/>
            <person name="Copeland A."/>
            <person name="Lapidus A."/>
            <person name="Cheng J.-F."/>
            <person name="Bruce D."/>
            <person name="Goodwin L."/>
            <person name="Pitluck S."/>
            <person name="Chertkov O."/>
            <person name="Detter J.C."/>
            <person name="Han C."/>
            <person name="Tapia R."/>
            <person name="Land M."/>
            <person name="Hauser L."/>
            <person name="Kyrpides N."/>
            <person name="Mikhailova N."/>
            <person name="Hazen T.C."/>
            <person name="Woyke T."/>
        </authorList>
    </citation>
    <scope>NUCLEOTIDE SEQUENCE [LARGE SCALE GENOMIC DNA]</scope>
    <source>
        <strain evidence="9 10">JR</strain>
    </source>
</reference>
<evidence type="ECO:0000256" key="1">
    <source>
        <dbReference type="ARBA" id="ARBA00004651"/>
    </source>
</evidence>
<feature type="transmembrane region" description="Helical" evidence="8">
    <location>
        <begin position="77"/>
        <end position="102"/>
    </location>
</feature>
<keyword evidence="5 8" id="KW-0812">Transmembrane</keyword>
<dbReference type="KEGG" id="tjr:TherJR_1906"/>
<keyword evidence="3" id="KW-0813">Transport</keyword>
<name>D5X835_THEPJ</name>
<evidence type="ECO:0000256" key="7">
    <source>
        <dbReference type="ARBA" id="ARBA00023136"/>
    </source>
</evidence>
<evidence type="ECO:0000256" key="8">
    <source>
        <dbReference type="SAM" id="Phobius"/>
    </source>
</evidence>
<dbReference type="EMBL" id="CP002028">
    <property type="protein sequence ID" value="ADG82755.1"/>
    <property type="molecule type" value="Genomic_DNA"/>
</dbReference>
<dbReference type="Proteomes" id="UP000002377">
    <property type="component" value="Chromosome"/>
</dbReference>
<dbReference type="PANTHER" id="PTHR21716:SF53">
    <property type="entry name" value="PERMEASE PERM-RELATED"/>
    <property type="match status" value="1"/>
</dbReference>
<feature type="transmembrane region" description="Helical" evidence="8">
    <location>
        <begin position="268"/>
        <end position="296"/>
    </location>
</feature>
<evidence type="ECO:0008006" key="11">
    <source>
        <dbReference type="Google" id="ProtNLM"/>
    </source>
</evidence>
<comment type="subcellular location">
    <subcellularLocation>
        <location evidence="1">Cell membrane</location>
        <topology evidence="1">Multi-pass membrane protein</topology>
    </subcellularLocation>
</comment>
<evidence type="ECO:0000256" key="5">
    <source>
        <dbReference type="ARBA" id="ARBA00022692"/>
    </source>
</evidence>
<feature type="transmembrane region" description="Helical" evidence="8">
    <location>
        <begin position="24"/>
        <end position="41"/>
    </location>
</feature>
<keyword evidence="10" id="KW-1185">Reference proteome</keyword>
<evidence type="ECO:0000313" key="9">
    <source>
        <dbReference type="EMBL" id="ADG82755.1"/>
    </source>
</evidence>